<dbReference type="EMBL" id="METE01000004">
    <property type="protein sequence ID" value="OGB85401.1"/>
    <property type="molecule type" value="Genomic_DNA"/>
</dbReference>
<comment type="caution">
    <text evidence="1">The sequence shown here is derived from an EMBL/GenBank/DDBJ whole genome shotgun (WGS) entry which is preliminary data.</text>
</comment>
<organism evidence="1 2">
    <name type="scientific">candidate division Kazan bacterium RIFCSPLOWO2_01_FULL_48_13</name>
    <dbReference type="NCBI Taxonomy" id="1798539"/>
    <lineage>
        <taxon>Bacteria</taxon>
        <taxon>Bacteria division Kazan-3B-28</taxon>
    </lineage>
</organism>
<evidence type="ECO:0000313" key="2">
    <source>
        <dbReference type="Proteomes" id="UP000179010"/>
    </source>
</evidence>
<accession>A0A1F4PNY2</accession>
<sequence length="309" mass="34435">MSESGESQLGSWLSPEADLQPQVSERVVLETDCEGHFKDGIKILPAFRMLEQFTDQMVSSGEIPSQFHMAIGDMLPAGVNYTSRYDHISSTRKLVLHLKNGITITGESAPLELVEQSELFGPVDTSPINPDRILLDKVAIQEIIPQGPNIQFIDAVIKPHSYQPKVLAEAIHTITGDDYVRQGISDRFYFNRSRLLEGLGQLAYIHFRENIKTAKPMTPFFEKVDGYFTKYQPQIGETIHYQLNHFEVDFTDRGDKGSGIISGLVMDGHGTLVIAKFTATVGAAEPRRLEKIAGLAHRQSLKSTPPEQI</sequence>
<evidence type="ECO:0000313" key="1">
    <source>
        <dbReference type="EMBL" id="OGB85401.1"/>
    </source>
</evidence>
<dbReference type="SUPFAM" id="SSF54637">
    <property type="entry name" value="Thioesterase/thiol ester dehydrase-isomerase"/>
    <property type="match status" value="1"/>
</dbReference>
<dbReference type="InterPro" id="IPR029069">
    <property type="entry name" value="HotDog_dom_sf"/>
</dbReference>
<name>A0A1F4PNY2_UNCK3</name>
<protein>
    <submittedName>
        <fullName evidence="1">Uncharacterized protein</fullName>
    </submittedName>
</protein>
<dbReference type="AlphaFoldDB" id="A0A1F4PNY2"/>
<proteinExistence type="predicted"/>
<dbReference type="Proteomes" id="UP000179010">
    <property type="component" value="Unassembled WGS sequence"/>
</dbReference>
<reference evidence="1 2" key="1">
    <citation type="journal article" date="2016" name="Nat. Commun.">
        <title>Thousands of microbial genomes shed light on interconnected biogeochemical processes in an aquifer system.</title>
        <authorList>
            <person name="Anantharaman K."/>
            <person name="Brown C.T."/>
            <person name="Hug L.A."/>
            <person name="Sharon I."/>
            <person name="Castelle C.J."/>
            <person name="Probst A.J."/>
            <person name="Thomas B.C."/>
            <person name="Singh A."/>
            <person name="Wilkins M.J."/>
            <person name="Karaoz U."/>
            <person name="Brodie E.L."/>
            <person name="Williams K.H."/>
            <person name="Hubbard S.S."/>
            <person name="Banfield J.F."/>
        </authorList>
    </citation>
    <scope>NUCLEOTIDE SEQUENCE [LARGE SCALE GENOMIC DNA]</scope>
</reference>
<gene>
    <name evidence="1" type="ORF">A2994_02130</name>
</gene>
<dbReference type="Gene3D" id="3.10.129.10">
    <property type="entry name" value="Hotdog Thioesterase"/>
    <property type="match status" value="1"/>
</dbReference>